<dbReference type="PANTHER" id="PTHR31611:SF0">
    <property type="entry name" value="HIGH-AFFINITY NICKEL TRANSPORT PROTEIN NIC1"/>
    <property type="match status" value="1"/>
</dbReference>
<name>A0A4R5Y0E0_9MICC</name>
<dbReference type="AlphaFoldDB" id="A0A4R5Y0E0"/>
<evidence type="ECO:0000256" key="8">
    <source>
        <dbReference type="RuleBase" id="RU362101"/>
    </source>
</evidence>
<evidence type="ECO:0000313" key="10">
    <source>
        <dbReference type="Proteomes" id="UP000294621"/>
    </source>
</evidence>
<dbReference type="RefSeq" id="WP_133349465.1">
    <property type="nucleotide sequence ID" value="NZ_SMZQ01000006.1"/>
</dbReference>
<dbReference type="InterPro" id="IPR004688">
    <property type="entry name" value="Ni/Co_transpt"/>
</dbReference>
<evidence type="ECO:0000256" key="4">
    <source>
        <dbReference type="ARBA" id="ARBA00022596"/>
    </source>
</evidence>
<evidence type="ECO:0000256" key="1">
    <source>
        <dbReference type="ARBA" id="ARBA00004127"/>
    </source>
</evidence>
<dbReference type="EMBL" id="SMZQ01000006">
    <property type="protein sequence ID" value="TDL36705.1"/>
    <property type="molecule type" value="Genomic_DNA"/>
</dbReference>
<feature type="transmembrane region" description="Helical" evidence="8">
    <location>
        <begin position="21"/>
        <end position="42"/>
    </location>
</feature>
<dbReference type="GO" id="GO:0005886">
    <property type="term" value="C:plasma membrane"/>
    <property type="evidence" value="ECO:0007669"/>
    <property type="project" value="UniProtKB-SubCell"/>
</dbReference>
<feature type="transmembrane region" description="Helical" evidence="8">
    <location>
        <begin position="134"/>
        <end position="160"/>
    </location>
</feature>
<comment type="caution">
    <text evidence="9">The sequence shown here is derived from an EMBL/GenBank/DDBJ whole genome shotgun (WGS) entry which is preliminary data.</text>
</comment>
<accession>A0A4R5Y0E0</accession>
<sequence length="349" mass="36457">MTALTTITALYRERETLPLRTRILFTFGAVAALHAAAVVLLLSGNAGAAGTEALTWGLVLTAYLAGVKHSYDWDHLAAIDNSTRKFVAQRQDPVSVGFAFSLGHSSVVALAGVLVIAGAAVVGEFMADGSTWNLVLGLVGSGVSGLFLLAIGLFNGSAFARSAKAYRRARRGAAVDSRDLEPQGLVARLLARPLSRVRRPRNIYVIGFLFGLGFDTATTIGLLMMTTAASLAGVPALTLLALPLAFAAAMTLCDSLNGMAMMRMYRSALDDPRRKLGFNALVTGISAVSALFIAVVTLGGFVHAAFALEDPVTVWLGSIDLGDAGLLLVALLLAVWGAAALREQGVRKG</sequence>
<comment type="similarity">
    <text evidence="2 8">Belongs to the NiCoT transporter (TC 2.A.52) family.</text>
</comment>
<comment type="subcellular location">
    <subcellularLocation>
        <location evidence="8">Cell membrane</location>
        <topology evidence="8">Multi-pass membrane protein</topology>
    </subcellularLocation>
    <subcellularLocation>
        <location evidence="1">Endomembrane system</location>
        <topology evidence="1">Multi-pass membrane protein</topology>
    </subcellularLocation>
</comment>
<feature type="transmembrane region" description="Helical" evidence="8">
    <location>
        <begin position="236"/>
        <end position="256"/>
    </location>
</feature>
<dbReference type="InterPro" id="IPR011541">
    <property type="entry name" value="Ni/Co_transpt_high_affinity"/>
</dbReference>
<dbReference type="Pfam" id="PF03824">
    <property type="entry name" value="NicO"/>
    <property type="match status" value="1"/>
</dbReference>
<evidence type="ECO:0000256" key="7">
    <source>
        <dbReference type="ARBA" id="ARBA00023136"/>
    </source>
</evidence>
<keyword evidence="7 8" id="KW-0472">Membrane</keyword>
<evidence type="ECO:0000256" key="6">
    <source>
        <dbReference type="ARBA" id="ARBA00022989"/>
    </source>
</evidence>
<feature type="transmembrane region" description="Helical" evidence="8">
    <location>
        <begin position="48"/>
        <end position="66"/>
    </location>
</feature>
<proteinExistence type="inferred from homology"/>
<keyword evidence="6 8" id="KW-1133">Transmembrane helix</keyword>
<dbReference type="OrthoDB" id="9776706at2"/>
<feature type="transmembrane region" description="Helical" evidence="8">
    <location>
        <begin position="202"/>
        <end position="224"/>
    </location>
</feature>
<protein>
    <recommendedName>
        <fullName evidence="8">Nickel/cobalt efflux system</fullName>
    </recommendedName>
</protein>
<evidence type="ECO:0000256" key="2">
    <source>
        <dbReference type="ARBA" id="ARBA00010892"/>
    </source>
</evidence>
<feature type="transmembrane region" description="Helical" evidence="8">
    <location>
        <begin position="94"/>
        <end position="122"/>
    </location>
</feature>
<keyword evidence="3 8" id="KW-0813">Transport</keyword>
<evidence type="ECO:0000313" key="9">
    <source>
        <dbReference type="EMBL" id="TDL36705.1"/>
    </source>
</evidence>
<keyword evidence="4" id="KW-0533">Nickel</keyword>
<keyword evidence="5 8" id="KW-0812">Transmembrane</keyword>
<organism evidence="9 10">
    <name type="scientific">Arthrobacter nitrophenolicus</name>
    <dbReference type="NCBI Taxonomy" id="683150"/>
    <lineage>
        <taxon>Bacteria</taxon>
        <taxon>Bacillati</taxon>
        <taxon>Actinomycetota</taxon>
        <taxon>Actinomycetes</taxon>
        <taxon>Micrococcales</taxon>
        <taxon>Micrococcaceae</taxon>
        <taxon>Arthrobacter</taxon>
    </lineage>
</organism>
<evidence type="ECO:0000256" key="3">
    <source>
        <dbReference type="ARBA" id="ARBA00022448"/>
    </source>
</evidence>
<reference evidence="9 10" key="1">
    <citation type="submission" date="2019-03" db="EMBL/GenBank/DDBJ databases">
        <title>Genome Sequencing and Assembly of Various Microbes Isolated from Partially Reclaimed Soil and Acid Mine Drainage (AMD) Site.</title>
        <authorList>
            <person name="Steinbock B."/>
            <person name="Bechtold R."/>
            <person name="Sevigny J.L."/>
            <person name="Thomas D."/>
            <person name="Cuthill L.R."/>
            <person name="Aveiro Johannsen E.J."/>
            <person name="Thomas K."/>
            <person name="Ghosh A."/>
        </authorList>
    </citation>
    <scope>NUCLEOTIDE SEQUENCE [LARGE SCALE GENOMIC DNA]</scope>
    <source>
        <strain evidence="9 10">S-A1</strain>
    </source>
</reference>
<evidence type="ECO:0000256" key="5">
    <source>
        <dbReference type="ARBA" id="ARBA00022692"/>
    </source>
</evidence>
<dbReference type="Proteomes" id="UP000294621">
    <property type="component" value="Unassembled WGS sequence"/>
</dbReference>
<dbReference type="PANTHER" id="PTHR31611">
    <property type="entry name" value="HIGH-AFFINITY NICKEL TRANSPORT PROTEIN NIC1"/>
    <property type="match status" value="1"/>
</dbReference>
<dbReference type="GO" id="GO:0012505">
    <property type="term" value="C:endomembrane system"/>
    <property type="evidence" value="ECO:0007669"/>
    <property type="project" value="UniProtKB-SubCell"/>
</dbReference>
<gene>
    <name evidence="9" type="ORF">E2R57_12210</name>
</gene>
<feature type="transmembrane region" description="Helical" evidence="8">
    <location>
        <begin position="324"/>
        <end position="341"/>
    </location>
</feature>
<feature type="transmembrane region" description="Helical" evidence="8">
    <location>
        <begin position="276"/>
        <end position="304"/>
    </location>
</feature>
<dbReference type="GO" id="GO:0015099">
    <property type="term" value="F:nickel cation transmembrane transporter activity"/>
    <property type="evidence" value="ECO:0007669"/>
    <property type="project" value="UniProtKB-UniRule"/>
</dbReference>